<proteinExistence type="predicted"/>
<feature type="chain" id="PRO_5039555904" evidence="2">
    <location>
        <begin position="20"/>
        <end position="592"/>
    </location>
</feature>
<keyword evidence="1" id="KW-0812">Transmembrane</keyword>
<reference evidence="3" key="1">
    <citation type="journal article" date="2019" name="bioRxiv">
        <title>The Genome of the Zebra Mussel, Dreissena polymorpha: A Resource for Invasive Species Research.</title>
        <authorList>
            <person name="McCartney M.A."/>
            <person name="Auch B."/>
            <person name="Kono T."/>
            <person name="Mallez S."/>
            <person name="Zhang Y."/>
            <person name="Obille A."/>
            <person name="Becker A."/>
            <person name="Abrahante J.E."/>
            <person name="Garbe J."/>
            <person name="Badalamenti J.P."/>
            <person name="Herman A."/>
            <person name="Mangelson H."/>
            <person name="Liachko I."/>
            <person name="Sullivan S."/>
            <person name="Sone E.D."/>
            <person name="Koren S."/>
            <person name="Silverstein K.A.T."/>
            <person name="Beckman K.B."/>
            <person name="Gohl D.M."/>
        </authorList>
    </citation>
    <scope>NUCLEOTIDE SEQUENCE</scope>
    <source>
        <strain evidence="3">Duluth1</strain>
        <tissue evidence="3">Whole animal</tissue>
    </source>
</reference>
<gene>
    <name evidence="3" type="ORF">DPMN_077640</name>
</gene>
<evidence type="ECO:0000256" key="1">
    <source>
        <dbReference type="SAM" id="Phobius"/>
    </source>
</evidence>
<dbReference type="EMBL" id="JAIWYP010000015">
    <property type="protein sequence ID" value="KAH3702616.1"/>
    <property type="molecule type" value="Genomic_DNA"/>
</dbReference>
<organism evidence="3 4">
    <name type="scientific">Dreissena polymorpha</name>
    <name type="common">Zebra mussel</name>
    <name type="synonym">Mytilus polymorpha</name>
    <dbReference type="NCBI Taxonomy" id="45954"/>
    <lineage>
        <taxon>Eukaryota</taxon>
        <taxon>Metazoa</taxon>
        <taxon>Spiralia</taxon>
        <taxon>Lophotrochozoa</taxon>
        <taxon>Mollusca</taxon>
        <taxon>Bivalvia</taxon>
        <taxon>Autobranchia</taxon>
        <taxon>Heteroconchia</taxon>
        <taxon>Euheterodonta</taxon>
        <taxon>Imparidentia</taxon>
        <taxon>Neoheterodontei</taxon>
        <taxon>Myida</taxon>
        <taxon>Dreissenoidea</taxon>
        <taxon>Dreissenidae</taxon>
        <taxon>Dreissena</taxon>
    </lineage>
</organism>
<keyword evidence="2" id="KW-0732">Signal</keyword>
<accession>A0A9D4BPU1</accession>
<feature type="transmembrane region" description="Helical" evidence="1">
    <location>
        <begin position="360"/>
        <end position="383"/>
    </location>
</feature>
<keyword evidence="1" id="KW-0472">Membrane</keyword>
<dbReference type="Proteomes" id="UP000828390">
    <property type="component" value="Unassembled WGS sequence"/>
</dbReference>
<sequence>MCLFGILGVLIVLNKSTHAENYRVSKDSTEWLHATCNMAAPQLSYKNVFFEVKETRGKLQTSDVWIGYVTAKVPFYFHGCAVVQNETPYTVTSIGYCKSLCVNSTLFGVQTIKIQNIVNPTVPMNCRCVTRSMDAISFGKCDGTRCEEGCYAVFSQITAIGYIKDTGSDGDCLAYYKAAFSWQACTRSDSIKSLCSTNIATDASAIAIIGDHRADTWSKGNAVCLDADRFPATLASVNNTNLYDYEDYKIQQYYWTGIIRANTLLRRDSIDSTYHSNVSYGFLDRDTGELNFTSNGFKPALCASEGPIDDTASTESHTTIRGVTKSSESQTTMRGVTQSTEGQVIIDDTKGTTVRSADALAIEIGIGVTVAVLIIVVVVIIVLRRRKRLLQLTNHKSPVMMSANSVSKSNCRVTVEKAVPDNSFHVKEKLCPLEEEHLDHKSTANVSNIAIVDAIIYHTINDVEEPRGNVTGDANDYDYTTTKVVQTATDPDKVYNKLKLERRGDYNHVKGHCQMLDLPTSNHYDTASVSGKENTTLSRVNDDYDHVGGKERIHIASTSNDYDMTDSAMAVRSRSASANVDEGEYNHISNPP</sequence>
<evidence type="ECO:0000256" key="2">
    <source>
        <dbReference type="SAM" id="SignalP"/>
    </source>
</evidence>
<feature type="signal peptide" evidence="2">
    <location>
        <begin position="1"/>
        <end position="19"/>
    </location>
</feature>
<keyword evidence="4" id="KW-1185">Reference proteome</keyword>
<evidence type="ECO:0000313" key="3">
    <source>
        <dbReference type="EMBL" id="KAH3702616.1"/>
    </source>
</evidence>
<keyword evidence="1" id="KW-1133">Transmembrane helix</keyword>
<protein>
    <submittedName>
        <fullName evidence="3">Uncharacterized protein</fullName>
    </submittedName>
</protein>
<name>A0A9D4BPU1_DREPO</name>
<reference evidence="3" key="2">
    <citation type="submission" date="2020-11" db="EMBL/GenBank/DDBJ databases">
        <authorList>
            <person name="McCartney M.A."/>
            <person name="Auch B."/>
            <person name="Kono T."/>
            <person name="Mallez S."/>
            <person name="Becker A."/>
            <person name="Gohl D.M."/>
            <person name="Silverstein K.A.T."/>
            <person name="Koren S."/>
            <person name="Bechman K.B."/>
            <person name="Herman A."/>
            <person name="Abrahante J.E."/>
            <person name="Garbe J."/>
        </authorList>
    </citation>
    <scope>NUCLEOTIDE SEQUENCE</scope>
    <source>
        <strain evidence="3">Duluth1</strain>
        <tissue evidence="3">Whole animal</tissue>
    </source>
</reference>
<comment type="caution">
    <text evidence="3">The sequence shown here is derived from an EMBL/GenBank/DDBJ whole genome shotgun (WGS) entry which is preliminary data.</text>
</comment>
<evidence type="ECO:0000313" key="4">
    <source>
        <dbReference type="Proteomes" id="UP000828390"/>
    </source>
</evidence>
<dbReference type="AlphaFoldDB" id="A0A9D4BPU1"/>